<evidence type="ECO:0000313" key="4">
    <source>
        <dbReference type="Proteomes" id="UP000309340"/>
    </source>
</evidence>
<dbReference type="OrthoDB" id="2588098at2759"/>
<evidence type="ECO:0000259" key="2">
    <source>
        <dbReference type="Pfam" id="PF13298"/>
    </source>
</evidence>
<keyword evidence="4" id="KW-1185">Reference proteome</keyword>
<comment type="caution">
    <text evidence="3">The sequence shown here is derived from an EMBL/GenBank/DDBJ whole genome shotgun (WGS) entry which is preliminary data.</text>
</comment>
<accession>A0A4U0WJS3</accession>
<reference evidence="3 4" key="1">
    <citation type="submission" date="2017-03" db="EMBL/GenBank/DDBJ databases">
        <title>Genomes of endolithic fungi from Antarctica.</title>
        <authorList>
            <person name="Coleine C."/>
            <person name="Masonjones S."/>
            <person name="Stajich J.E."/>
        </authorList>
    </citation>
    <scope>NUCLEOTIDE SEQUENCE [LARGE SCALE GENOMIC DNA]</scope>
    <source>
        <strain evidence="3 4">CCFEE 5184</strain>
    </source>
</reference>
<dbReference type="Pfam" id="PF13298">
    <property type="entry name" value="LigD_N"/>
    <property type="match status" value="1"/>
</dbReference>
<dbReference type="Proteomes" id="UP000309340">
    <property type="component" value="Unassembled WGS sequence"/>
</dbReference>
<dbReference type="InterPro" id="IPR014144">
    <property type="entry name" value="LigD_PE_domain"/>
</dbReference>
<evidence type="ECO:0000313" key="3">
    <source>
        <dbReference type="EMBL" id="TKA62738.1"/>
    </source>
</evidence>
<feature type="region of interest" description="Disordered" evidence="1">
    <location>
        <begin position="140"/>
        <end position="187"/>
    </location>
</feature>
<protein>
    <recommendedName>
        <fullName evidence="2">DNA ligase D 3'-phosphoesterase domain-containing protein</fullName>
    </recommendedName>
</protein>
<name>A0A4U0WJS3_9PEZI</name>
<dbReference type="EMBL" id="NAJQ01001032">
    <property type="protein sequence ID" value="TKA62738.1"/>
    <property type="molecule type" value="Genomic_DNA"/>
</dbReference>
<proteinExistence type="predicted"/>
<dbReference type="PANTHER" id="PTHR39465">
    <property type="entry name" value="DNA LIGASE D, 3'-PHOSPHOESTERASE DOMAIN"/>
    <property type="match status" value="1"/>
</dbReference>
<feature type="domain" description="DNA ligase D 3'-phosphoesterase" evidence="2">
    <location>
        <begin position="18"/>
        <end position="136"/>
    </location>
</feature>
<gene>
    <name evidence="3" type="ORF">B0A55_09041</name>
</gene>
<dbReference type="AlphaFoldDB" id="A0A4U0WJS3"/>
<sequence>MHMDVILLSINTTIPSQFSETSTISFAIPYGLPGNPNSLRPNRMAIETRVHNLWNNLIESASHATGSLLIWDTGEYEVLDRLSNQKFRSTDDELSDVEIGPTVAKQSQNERLFAAFQSRHIHLRLKGQLLPHEYTIAMRLPSQDANKQPRTPRSKRRRLDPAKAAQRKKTATPADTDSYCEMSSATDTQAEGDLVDAAIASDPEDDGQDAAIRTSNAYPGATNTIGSVHQRHWFVTLDRKLSGFHKSRRSGPHQGRWVGPWEAFYVKGRDHERSVVTGRLTGDVMADEGVEGHSFGAFEKLARLPSRPPANLIYMNGRTRTSPLSAIEKLPSELIGLILGDTDISPKDVIAFGMCSSELWSQTLSHIQRDIRDSTAPWAGKPMLCTGTWLTTLPPAIYELYPKEIEAESNYQTQIAQVPAPVPGAGVGRGHRGRYEDVEGMDCRQKWLDTLRISILGAELSPSVSGKLRSDVGMVVGNRASVEHNDWILRNLTTQQYVRLQLRRSEQGGSTQVYVAGARWLSLDQALILRICWGPPKGDPGESGKSAKLLQGAWSGHCFEVVEDAGGVPGAELKDVTAELVEEGRGWKSGKVAGEES</sequence>
<organism evidence="3 4">
    <name type="scientific">Friedmanniomyces simplex</name>
    <dbReference type="NCBI Taxonomy" id="329884"/>
    <lineage>
        <taxon>Eukaryota</taxon>
        <taxon>Fungi</taxon>
        <taxon>Dikarya</taxon>
        <taxon>Ascomycota</taxon>
        <taxon>Pezizomycotina</taxon>
        <taxon>Dothideomycetes</taxon>
        <taxon>Dothideomycetidae</taxon>
        <taxon>Mycosphaerellales</taxon>
        <taxon>Teratosphaeriaceae</taxon>
        <taxon>Friedmanniomyces</taxon>
    </lineage>
</organism>
<evidence type="ECO:0000256" key="1">
    <source>
        <dbReference type="SAM" id="MobiDB-lite"/>
    </source>
</evidence>
<dbReference type="PANTHER" id="PTHR39465:SF1">
    <property type="entry name" value="DNA LIGASE D 3'-PHOSPHOESTERASE DOMAIN-CONTAINING PROTEIN"/>
    <property type="match status" value="1"/>
</dbReference>